<dbReference type="PROSITE" id="PS01358">
    <property type="entry name" value="ZF_RANBP2_1"/>
    <property type="match status" value="2"/>
</dbReference>
<dbReference type="Proteomes" id="UP001162131">
    <property type="component" value="Unassembled WGS sequence"/>
</dbReference>
<evidence type="ECO:0000256" key="4">
    <source>
        <dbReference type="PROSITE-ProRule" id="PRU00322"/>
    </source>
</evidence>
<feature type="compositionally biased region" description="Basic and acidic residues" evidence="5">
    <location>
        <begin position="400"/>
        <end position="423"/>
    </location>
</feature>
<dbReference type="InterPro" id="IPR001876">
    <property type="entry name" value="Znf_RanBP2"/>
</dbReference>
<dbReference type="PROSITE" id="PS50199">
    <property type="entry name" value="ZF_RANBP2_2"/>
    <property type="match status" value="1"/>
</dbReference>
<evidence type="ECO:0000256" key="3">
    <source>
        <dbReference type="ARBA" id="ARBA00022833"/>
    </source>
</evidence>
<dbReference type="AlphaFoldDB" id="A0AAU9J2D9"/>
<reference evidence="7" key="1">
    <citation type="submission" date="2021-09" db="EMBL/GenBank/DDBJ databases">
        <authorList>
            <consortium name="AG Swart"/>
            <person name="Singh M."/>
            <person name="Singh A."/>
            <person name="Seah K."/>
            <person name="Emmerich C."/>
        </authorList>
    </citation>
    <scope>NUCLEOTIDE SEQUENCE</scope>
    <source>
        <strain evidence="7">ATCC30299</strain>
    </source>
</reference>
<keyword evidence="3" id="KW-0862">Zinc</keyword>
<dbReference type="EMBL" id="CAJZBQ010000027">
    <property type="protein sequence ID" value="CAG9321035.1"/>
    <property type="molecule type" value="Genomic_DNA"/>
</dbReference>
<dbReference type="GO" id="GO:0008270">
    <property type="term" value="F:zinc ion binding"/>
    <property type="evidence" value="ECO:0007669"/>
    <property type="project" value="UniProtKB-KW"/>
</dbReference>
<feature type="domain" description="RanBP2-type" evidence="6">
    <location>
        <begin position="571"/>
        <end position="601"/>
    </location>
</feature>
<name>A0AAU9J2D9_9CILI</name>
<evidence type="ECO:0000259" key="6">
    <source>
        <dbReference type="PROSITE" id="PS50199"/>
    </source>
</evidence>
<dbReference type="Gene3D" id="2.30.30.380">
    <property type="entry name" value="Zn-finger domain of Sec23/24"/>
    <property type="match status" value="1"/>
</dbReference>
<feature type="region of interest" description="Disordered" evidence="5">
    <location>
        <begin position="451"/>
        <end position="538"/>
    </location>
</feature>
<protein>
    <recommendedName>
        <fullName evidence="6">RanBP2-type domain-containing protein</fullName>
    </recommendedName>
</protein>
<keyword evidence="1" id="KW-0479">Metal-binding</keyword>
<keyword evidence="8" id="KW-1185">Reference proteome</keyword>
<feature type="region of interest" description="Disordered" evidence="5">
    <location>
        <begin position="397"/>
        <end position="430"/>
    </location>
</feature>
<evidence type="ECO:0000256" key="2">
    <source>
        <dbReference type="ARBA" id="ARBA00022771"/>
    </source>
</evidence>
<proteinExistence type="predicted"/>
<keyword evidence="2 4" id="KW-0863">Zinc-finger</keyword>
<gene>
    <name evidence="7" type="ORF">BSTOLATCC_MIC27607</name>
</gene>
<feature type="compositionally biased region" description="Polar residues" evidence="5">
    <location>
        <begin position="481"/>
        <end position="490"/>
    </location>
</feature>
<evidence type="ECO:0000256" key="1">
    <source>
        <dbReference type="ARBA" id="ARBA00022723"/>
    </source>
</evidence>
<accession>A0AAU9J2D9</accession>
<organism evidence="7 8">
    <name type="scientific">Blepharisma stoltei</name>
    <dbReference type="NCBI Taxonomy" id="1481888"/>
    <lineage>
        <taxon>Eukaryota</taxon>
        <taxon>Sar</taxon>
        <taxon>Alveolata</taxon>
        <taxon>Ciliophora</taxon>
        <taxon>Postciliodesmatophora</taxon>
        <taxon>Heterotrichea</taxon>
        <taxon>Heterotrichida</taxon>
        <taxon>Blepharismidae</taxon>
        <taxon>Blepharisma</taxon>
    </lineage>
</organism>
<evidence type="ECO:0000313" key="7">
    <source>
        <dbReference type="EMBL" id="CAG9321035.1"/>
    </source>
</evidence>
<evidence type="ECO:0000313" key="8">
    <source>
        <dbReference type="Proteomes" id="UP001162131"/>
    </source>
</evidence>
<feature type="compositionally biased region" description="Basic and acidic residues" evidence="5">
    <location>
        <begin position="523"/>
        <end position="535"/>
    </location>
</feature>
<comment type="caution">
    <text evidence="7">The sequence shown here is derived from an EMBL/GenBank/DDBJ whole genome shotgun (WGS) entry which is preliminary data.</text>
</comment>
<evidence type="ECO:0000256" key="5">
    <source>
        <dbReference type="SAM" id="MobiDB-lite"/>
    </source>
</evidence>
<sequence length="673" mass="77885">MDKNYRDYSSSVNRYEESTSQESVSLPLRFIADDTLEYSAHTSLLQVLFSVDSFLRAIIEAEFSRSNICEKIKDLAEVYNYSKVPSGTININTLLPWFPNSLKSLNTNPKEILEFLINEFKASRGRFNIDSIFLQQNQSFAIKVLASSFKESDDYSQMVKKEISTLNQSAIVIVEIKWDLNPTSEIIIRIMKSMLSFNNEDYELAGIINYNGCFYSSIIKRNDKWIIFDECSKSEMDWNGVMWTSASRSLYPSLLILKQCYNYDSNSYKISVPDYDKLLKFAQKKDESTRISICELAREYTKPPTPIRENKGILKDSITKASKPVDISIPNSEHPRKINVIDTIPTKDTSDAWKCKKCSNSIQGNIYECPECRIINWDKFYEIKSKQTRNRIPVVSSYTPKEDPQTHNSLFDDPKCSLKKNDGNKQLPPSLSSYVQQESFKEKAKNFYILTDDEPTFRNQTKEEKPRNLSSSARIEANKSVLASTISGTRFQFPKPSTKNEEPSSDFSKYESRRPLSTTNRSLLEKNKSPREGSLTKRVTFAQDEVKKQDQSKSYREDNLPWRESKSLRVESNVGWKCEICGGSNSLMFYLCNVCRKPRPSDYDKKNDEKLISGRRWACEECKSSNSIFSDCCWYCKSPQRSKSVKNLHEDRAEFRASSYMVKERRGRESMYR</sequence>
<feature type="compositionally biased region" description="Basic and acidic residues" evidence="5">
    <location>
        <begin position="498"/>
        <end position="514"/>
    </location>
</feature>